<dbReference type="EMBL" id="FJUX01000088">
    <property type="protein sequence ID" value="CZT06741.1"/>
    <property type="molecule type" value="Genomic_DNA"/>
</dbReference>
<evidence type="ECO:0000256" key="1">
    <source>
        <dbReference type="SAM" id="SignalP"/>
    </source>
</evidence>
<sequence>MLCYAVLSCPVLPCFSFCLTTQARDVGKVGLFEATTIPTLLNSKAMIGRLPRFLEL</sequence>
<name>A0A1E1L877_9HELO</name>
<keyword evidence="3" id="KW-1185">Reference proteome</keyword>
<feature type="signal peptide" evidence="1">
    <location>
        <begin position="1"/>
        <end position="16"/>
    </location>
</feature>
<accession>A0A1E1L877</accession>
<dbReference type="Proteomes" id="UP000178912">
    <property type="component" value="Unassembled WGS sequence"/>
</dbReference>
<organism evidence="2 3">
    <name type="scientific">Rhynchosporium agropyri</name>
    <dbReference type="NCBI Taxonomy" id="914238"/>
    <lineage>
        <taxon>Eukaryota</taxon>
        <taxon>Fungi</taxon>
        <taxon>Dikarya</taxon>
        <taxon>Ascomycota</taxon>
        <taxon>Pezizomycotina</taxon>
        <taxon>Leotiomycetes</taxon>
        <taxon>Helotiales</taxon>
        <taxon>Ploettnerulaceae</taxon>
        <taxon>Rhynchosporium</taxon>
    </lineage>
</organism>
<protein>
    <submittedName>
        <fullName evidence="2">Uncharacterized protein</fullName>
    </submittedName>
</protein>
<evidence type="ECO:0000313" key="2">
    <source>
        <dbReference type="EMBL" id="CZT06741.1"/>
    </source>
</evidence>
<keyword evidence="1" id="KW-0732">Signal</keyword>
<reference evidence="3" key="1">
    <citation type="submission" date="2016-03" db="EMBL/GenBank/DDBJ databases">
        <authorList>
            <person name="Guldener U."/>
        </authorList>
    </citation>
    <scope>NUCLEOTIDE SEQUENCE [LARGE SCALE GENOMIC DNA]</scope>
    <source>
        <strain evidence="3">04CH-RAC-A.6.1</strain>
    </source>
</reference>
<feature type="chain" id="PRO_5009446766" evidence="1">
    <location>
        <begin position="17"/>
        <end position="56"/>
    </location>
</feature>
<dbReference type="AlphaFoldDB" id="A0A1E1L877"/>
<evidence type="ECO:0000313" key="3">
    <source>
        <dbReference type="Proteomes" id="UP000178912"/>
    </source>
</evidence>
<gene>
    <name evidence="2" type="ORF">RAG0_12419</name>
</gene>
<proteinExistence type="predicted"/>